<reference evidence="4 5" key="1">
    <citation type="submission" date="2019-05" db="EMBL/GenBank/DDBJ databases">
        <title>Draft Genome of Bradyrhizobium elkanii strain SEMIA 938, Used in Commercial Inoculants for Lupinus spp. in Brazil.</title>
        <authorList>
            <person name="Hungria M."/>
            <person name="Delamuta J.R.M."/>
            <person name="Ribeiro R.A."/>
            <person name="Nogueira M.A."/>
        </authorList>
    </citation>
    <scope>NUCLEOTIDE SEQUENCE [LARGE SCALE GENOMIC DNA]</scope>
    <source>
        <strain evidence="4 5">Semia 938</strain>
    </source>
</reference>
<feature type="domain" description="Protein YjdM N-terminal" evidence="3">
    <location>
        <begin position="6"/>
        <end position="32"/>
    </location>
</feature>
<accession>A0A4U6RSV0</accession>
<dbReference type="InterPro" id="IPR013988">
    <property type="entry name" value="YjdM_C"/>
</dbReference>
<dbReference type="Gene3D" id="2.30.30.40">
    <property type="entry name" value="SH3 Domains"/>
    <property type="match status" value="1"/>
</dbReference>
<dbReference type="NCBIfam" id="TIGR00686">
    <property type="entry name" value="phnA"/>
    <property type="match status" value="1"/>
</dbReference>
<evidence type="ECO:0000259" key="3">
    <source>
        <dbReference type="Pfam" id="PF08274"/>
    </source>
</evidence>
<evidence type="ECO:0000313" key="5">
    <source>
        <dbReference type="Proteomes" id="UP000305095"/>
    </source>
</evidence>
<dbReference type="InterPro" id="IPR013987">
    <property type="entry name" value="YjdM_N"/>
</dbReference>
<dbReference type="Pfam" id="PF03831">
    <property type="entry name" value="YjdM"/>
    <property type="match status" value="1"/>
</dbReference>
<sequence length="116" mass="12242">MDTAMNCPKCNSEHAYQDGVLWVCPECAHEWSTDAAAAAETAQQAGVRDAHGNPLTDGDSVIVIKDLKVKGSSSVVKGGTKVRNIRLTEGSDGHNIACKIDGIGAMNLKSEFVKKA</sequence>
<evidence type="ECO:0000313" key="4">
    <source>
        <dbReference type="EMBL" id="TKV77168.1"/>
    </source>
</evidence>
<protein>
    <submittedName>
        <fullName evidence="4">Alkylphosphonate utilization protein</fullName>
    </submittedName>
</protein>
<gene>
    <name evidence="4" type="ORF">FDV58_32020</name>
</gene>
<comment type="caution">
    <text evidence="4">The sequence shown here is derived from an EMBL/GenBank/DDBJ whole genome shotgun (WGS) entry which is preliminary data.</text>
</comment>
<dbReference type="RefSeq" id="WP_137482692.1">
    <property type="nucleotide sequence ID" value="NZ_SZZP01000025.1"/>
</dbReference>
<dbReference type="PANTHER" id="PTHR30305:SF3">
    <property type="entry name" value="PROTEIN YJDM"/>
    <property type="match status" value="1"/>
</dbReference>
<dbReference type="SUPFAM" id="SSF82057">
    <property type="entry name" value="Prokaryotic SH3-related domain"/>
    <property type="match status" value="1"/>
</dbReference>
<dbReference type="Pfam" id="PF08274">
    <property type="entry name" value="Zn_Ribbon_YjdM"/>
    <property type="match status" value="1"/>
</dbReference>
<dbReference type="FunFam" id="2.30.30.40:FF:000013">
    <property type="entry name" value="Alkylphosphonate utilization protein PhnA"/>
    <property type="match status" value="1"/>
</dbReference>
<dbReference type="PANTHER" id="PTHR30305">
    <property type="entry name" value="PROTEIN YJDM-RELATED"/>
    <property type="match status" value="1"/>
</dbReference>
<dbReference type="EMBL" id="SZZP01000025">
    <property type="protein sequence ID" value="TKV77168.1"/>
    <property type="molecule type" value="Genomic_DNA"/>
</dbReference>
<evidence type="ECO:0000259" key="2">
    <source>
        <dbReference type="Pfam" id="PF03831"/>
    </source>
</evidence>
<proteinExistence type="inferred from homology"/>
<dbReference type="Proteomes" id="UP000305095">
    <property type="component" value="Unassembled WGS sequence"/>
</dbReference>
<organism evidence="4 5">
    <name type="scientific">Bradyrhizobium elkanii</name>
    <dbReference type="NCBI Taxonomy" id="29448"/>
    <lineage>
        <taxon>Bacteria</taxon>
        <taxon>Pseudomonadati</taxon>
        <taxon>Pseudomonadota</taxon>
        <taxon>Alphaproteobacteria</taxon>
        <taxon>Hyphomicrobiales</taxon>
        <taxon>Nitrobacteraceae</taxon>
        <taxon>Bradyrhizobium</taxon>
    </lineage>
</organism>
<dbReference type="Gene3D" id="2.20.25.10">
    <property type="match status" value="1"/>
</dbReference>
<dbReference type="InterPro" id="IPR004624">
    <property type="entry name" value="YjdM"/>
</dbReference>
<name>A0A4U6RSV0_BRAEL</name>
<feature type="domain" description="Protein YjdM C-terminal" evidence="2">
    <location>
        <begin position="47"/>
        <end position="116"/>
    </location>
</feature>
<comment type="similarity">
    <text evidence="1">Belongs to the YjdM family.</text>
</comment>
<dbReference type="SUPFAM" id="SSF57783">
    <property type="entry name" value="Zinc beta-ribbon"/>
    <property type="match status" value="1"/>
</dbReference>
<dbReference type="AlphaFoldDB" id="A0A4U6RSV0"/>
<evidence type="ECO:0000256" key="1">
    <source>
        <dbReference type="ARBA" id="ARBA00009248"/>
    </source>
</evidence>